<comment type="subcellular location">
    <subcellularLocation>
        <location evidence="1">Secreted</location>
    </subcellularLocation>
</comment>
<dbReference type="Pfam" id="PF01522">
    <property type="entry name" value="Polysacc_deac_1"/>
    <property type="match status" value="1"/>
</dbReference>
<dbReference type="STRING" id="748909.SAMN05192575_101415"/>
<reference evidence="4 7" key="2">
    <citation type="submission" date="2017-12" db="EMBL/GenBank/DDBJ databases">
        <title>Pharmacopeia of the Arctic Ocean.</title>
        <authorList>
            <person name="Collins E."/>
            <person name="Ducluzeau A.-L."/>
        </authorList>
    </citation>
    <scope>NUCLEOTIDE SEQUENCE [LARGE SCALE GENOMIC DNA]</scope>
    <source>
        <strain evidence="4 7">DSM 23325</strain>
    </source>
</reference>
<evidence type="ECO:0000256" key="1">
    <source>
        <dbReference type="ARBA" id="ARBA00004613"/>
    </source>
</evidence>
<dbReference type="InterPro" id="IPR002509">
    <property type="entry name" value="NODB_dom"/>
</dbReference>
<evidence type="ECO:0000256" key="2">
    <source>
        <dbReference type="ARBA" id="ARBA00022729"/>
    </source>
</evidence>
<dbReference type="PROSITE" id="PS51677">
    <property type="entry name" value="NODB"/>
    <property type="match status" value="1"/>
</dbReference>
<dbReference type="InterPro" id="IPR051398">
    <property type="entry name" value="Polysacch_Deacetylase"/>
</dbReference>
<keyword evidence="2" id="KW-0732">Signal</keyword>
<dbReference type="Proteomes" id="UP000199113">
    <property type="component" value="Unassembled WGS sequence"/>
</dbReference>
<dbReference type="GO" id="GO:0005975">
    <property type="term" value="P:carbohydrate metabolic process"/>
    <property type="evidence" value="ECO:0007669"/>
    <property type="project" value="InterPro"/>
</dbReference>
<dbReference type="InterPro" id="IPR011330">
    <property type="entry name" value="Glyco_hydro/deAcase_b/a-brl"/>
</dbReference>
<dbReference type="PANTHER" id="PTHR34216">
    <property type="match status" value="1"/>
</dbReference>
<keyword evidence="7" id="KW-1185">Reference proteome</keyword>
<dbReference type="EMBL" id="PJBV01000035">
    <property type="protein sequence ID" value="PKH37438.1"/>
    <property type="molecule type" value="Genomic_DNA"/>
</dbReference>
<accession>A0A1I0VSU7</accession>
<evidence type="ECO:0000313" key="7">
    <source>
        <dbReference type="Proteomes" id="UP000233565"/>
    </source>
</evidence>
<dbReference type="Proteomes" id="UP000233565">
    <property type="component" value="Unassembled WGS sequence"/>
</dbReference>
<evidence type="ECO:0000259" key="3">
    <source>
        <dbReference type="PROSITE" id="PS51677"/>
    </source>
</evidence>
<protein>
    <submittedName>
        <fullName evidence="4 5">Polysaccharide deacetylase</fullName>
    </submittedName>
</protein>
<dbReference type="PANTHER" id="PTHR34216:SF3">
    <property type="entry name" value="POLY-BETA-1,6-N-ACETYL-D-GLUCOSAMINE N-DEACETYLASE"/>
    <property type="match status" value="1"/>
</dbReference>
<dbReference type="Gene3D" id="3.20.20.370">
    <property type="entry name" value="Glycoside hydrolase/deacetylase"/>
    <property type="match status" value="1"/>
</dbReference>
<dbReference type="GO" id="GO:0005576">
    <property type="term" value="C:extracellular region"/>
    <property type="evidence" value="ECO:0007669"/>
    <property type="project" value="UniProtKB-SubCell"/>
</dbReference>
<dbReference type="AlphaFoldDB" id="A0A1I0VSU7"/>
<organism evidence="5 6">
    <name type="scientific">Nocardioides alpinus</name>
    <dbReference type="NCBI Taxonomy" id="748909"/>
    <lineage>
        <taxon>Bacteria</taxon>
        <taxon>Bacillati</taxon>
        <taxon>Actinomycetota</taxon>
        <taxon>Actinomycetes</taxon>
        <taxon>Propionibacteriales</taxon>
        <taxon>Nocardioidaceae</taxon>
        <taxon>Nocardioides</taxon>
    </lineage>
</organism>
<gene>
    <name evidence="4" type="ORF">CXG46_18480</name>
    <name evidence="5" type="ORF">SAMN05192575_101415</name>
</gene>
<evidence type="ECO:0000313" key="6">
    <source>
        <dbReference type="Proteomes" id="UP000199113"/>
    </source>
</evidence>
<reference evidence="5" key="1">
    <citation type="submission" date="2016-10" db="EMBL/GenBank/DDBJ databases">
        <authorList>
            <person name="de Groot N.N."/>
        </authorList>
    </citation>
    <scope>NUCLEOTIDE SEQUENCE [LARGE SCALE GENOMIC DNA]</scope>
    <source>
        <strain evidence="5">CGMCC 1.10697</strain>
    </source>
</reference>
<dbReference type="OrthoDB" id="9763050at2"/>
<proteinExistence type="predicted"/>
<dbReference type="EMBL" id="FOKC01000001">
    <property type="protein sequence ID" value="SFA79077.1"/>
    <property type="molecule type" value="Genomic_DNA"/>
</dbReference>
<dbReference type="GO" id="GO:0016810">
    <property type="term" value="F:hydrolase activity, acting on carbon-nitrogen (but not peptide) bonds"/>
    <property type="evidence" value="ECO:0007669"/>
    <property type="project" value="InterPro"/>
</dbReference>
<feature type="domain" description="NodB homology" evidence="3">
    <location>
        <begin position="47"/>
        <end position="223"/>
    </location>
</feature>
<name>A0A1I0VSU7_9ACTN</name>
<evidence type="ECO:0000313" key="4">
    <source>
        <dbReference type="EMBL" id="PKH37438.1"/>
    </source>
</evidence>
<dbReference type="SUPFAM" id="SSF88713">
    <property type="entry name" value="Glycoside hydrolase/deacetylase"/>
    <property type="match status" value="1"/>
</dbReference>
<dbReference type="CDD" id="cd10918">
    <property type="entry name" value="CE4_NodB_like_5s_6s"/>
    <property type="match status" value="1"/>
</dbReference>
<evidence type="ECO:0000313" key="5">
    <source>
        <dbReference type="EMBL" id="SFA79077.1"/>
    </source>
</evidence>
<dbReference type="RefSeq" id="WP_091193585.1">
    <property type="nucleotide sequence ID" value="NZ_FOKC01000001.1"/>
</dbReference>
<sequence>MSWGGESVNVCFHGVGTPARELEPGEAPYWIDVPTFLGVLDLVVNDPRVQLSFDDGNASDVLIGLPALLERGLDATFFVLAGRLDQPGSLSTQDVRDLAAAGMRIGTHGMDHVPWRRLEPHQRQRELVDARRRIEDIVGARVDEAALPLGRYDRTLLAHLRRLGYAAVHSSDRCRARSDAWLRPRYSIRSDDTVAAVRETVLAAPSVGSRAERLVTTTVKRLR</sequence>